<gene>
    <name evidence="12" type="ORF">DWW57_16510</name>
</gene>
<dbReference type="InterPro" id="IPR023997">
    <property type="entry name" value="TonB-dep_OMP_SusC/RagA_CS"/>
</dbReference>
<evidence type="ECO:0000256" key="9">
    <source>
        <dbReference type="RuleBase" id="RU003357"/>
    </source>
</evidence>
<dbReference type="Pfam" id="PF00593">
    <property type="entry name" value="TonB_dep_Rec_b-barrel"/>
    <property type="match status" value="1"/>
</dbReference>
<dbReference type="FunFam" id="2.170.130.10:FF:000008">
    <property type="entry name" value="SusC/RagA family TonB-linked outer membrane protein"/>
    <property type="match status" value="1"/>
</dbReference>
<keyword evidence="12" id="KW-0675">Receptor</keyword>
<keyword evidence="3 8" id="KW-1134">Transmembrane beta strand</keyword>
<evidence type="ECO:0000259" key="10">
    <source>
        <dbReference type="Pfam" id="PF00593"/>
    </source>
</evidence>
<dbReference type="InterPro" id="IPR000531">
    <property type="entry name" value="Beta-barrel_TonB"/>
</dbReference>
<keyword evidence="6 8" id="KW-0472">Membrane</keyword>
<dbReference type="InterPro" id="IPR039426">
    <property type="entry name" value="TonB-dep_rcpt-like"/>
</dbReference>
<accession>A0A412TKS1</accession>
<dbReference type="NCBIfam" id="TIGR04056">
    <property type="entry name" value="OMP_RagA_SusC"/>
    <property type="match status" value="1"/>
</dbReference>
<dbReference type="Pfam" id="PF07715">
    <property type="entry name" value="Plug"/>
    <property type="match status" value="1"/>
</dbReference>
<dbReference type="InterPro" id="IPR036942">
    <property type="entry name" value="Beta-barrel_TonB_sf"/>
</dbReference>
<dbReference type="GO" id="GO:0009279">
    <property type="term" value="C:cell outer membrane"/>
    <property type="evidence" value="ECO:0007669"/>
    <property type="project" value="UniProtKB-SubCell"/>
</dbReference>
<evidence type="ECO:0000256" key="2">
    <source>
        <dbReference type="ARBA" id="ARBA00022448"/>
    </source>
</evidence>
<keyword evidence="7 8" id="KW-0998">Cell outer membrane</keyword>
<protein>
    <submittedName>
        <fullName evidence="12">TonB-dependent receptor</fullName>
    </submittedName>
</protein>
<dbReference type="Pfam" id="PF13715">
    <property type="entry name" value="CarbopepD_reg_2"/>
    <property type="match status" value="1"/>
</dbReference>
<keyword evidence="5 9" id="KW-0798">TonB box</keyword>
<evidence type="ECO:0000256" key="5">
    <source>
        <dbReference type="ARBA" id="ARBA00023077"/>
    </source>
</evidence>
<evidence type="ECO:0000256" key="7">
    <source>
        <dbReference type="ARBA" id="ARBA00023237"/>
    </source>
</evidence>
<evidence type="ECO:0000256" key="8">
    <source>
        <dbReference type="PROSITE-ProRule" id="PRU01360"/>
    </source>
</evidence>
<feature type="domain" description="TonB-dependent receptor-like beta-barrel" evidence="10">
    <location>
        <begin position="438"/>
        <end position="786"/>
    </location>
</feature>
<dbReference type="RefSeq" id="WP_118160737.1">
    <property type="nucleotide sequence ID" value="NZ_CABJFF010000017.1"/>
</dbReference>
<evidence type="ECO:0000256" key="6">
    <source>
        <dbReference type="ARBA" id="ARBA00023136"/>
    </source>
</evidence>
<evidence type="ECO:0000256" key="4">
    <source>
        <dbReference type="ARBA" id="ARBA00022692"/>
    </source>
</evidence>
<evidence type="ECO:0000313" key="12">
    <source>
        <dbReference type="EMBL" id="RGU54385.1"/>
    </source>
</evidence>
<dbReference type="Gene3D" id="2.170.130.10">
    <property type="entry name" value="TonB-dependent receptor, plug domain"/>
    <property type="match status" value="1"/>
</dbReference>
<comment type="similarity">
    <text evidence="8 9">Belongs to the TonB-dependent receptor family.</text>
</comment>
<proteinExistence type="inferred from homology"/>
<dbReference type="NCBIfam" id="TIGR04057">
    <property type="entry name" value="SusC_RagA_signa"/>
    <property type="match status" value="1"/>
</dbReference>
<dbReference type="InterPro" id="IPR023996">
    <property type="entry name" value="TonB-dep_OMP_SusC/RagA"/>
</dbReference>
<dbReference type="SUPFAM" id="SSF56935">
    <property type="entry name" value="Porins"/>
    <property type="match status" value="1"/>
</dbReference>
<evidence type="ECO:0000256" key="3">
    <source>
        <dbReference type="ARBA" id="ARBA00022452"/>
    </source>
</evidence>
<dbReference type="InterPro" id="IPR037066">
    <property type="entry name" value="Plug_dom_sf"/>
</dbReference>
<reference evidence="12 13" key="1">
    <citation type="submission" date="2018-08" db="EMBL/GenBank/DDBJ databases">
        <title>A genome reference for cultivated species of the human gut microbiota.</title>
        <authorList>
            <person name="Zou Y."/>
            <person name="Xue W."/>
            <person name="Luo G."/>
        </authorList>
    </citation>
    <scope>NUCLEOTIDE SEQUENCE [LARGE SCALE GENOMIC DNA]</scope>
    <source>
        <strain evidence="12 13">AF16-14</strain>
    </source>
</reference>
<dbReference type="PROSITE" id="PS52016">
    <property type="entry name" value="TONB_DEPENDENT_REC_3"/>
    <property type="match status" value="1"/>
</dbReference>
<evidence type="ECO:0000259" key="11">
    <source>
        <dbReference type="Pfam" id="PF07715"/>
    </source>
</evidence>
<comment type="caution">
    <text evidence="12">The sequence shown here is derived from an EMBL/GenBank/DDBJ whole genome shotgun (WGS) entry which is preliminary data.</text>
</comment>
<keyword evidence="4 8" id="KW-0812">Transmembrane</keyword>
<dbReference type="InterPro" id="IPR008969">
    <property type="entry name" value="CarboxyPept-like_regulatory"/>
</dbReference>
<feature type="domain" description="TonB-dependent receptor plug" evidence="11">
    <location>
        <begin position="147"/>
        <end position="255"/>
    </location>
</feature>
<evidence type="ECO:0000256" key="1">
    <source>
        <dbReference type="ARBA" id="ARBA00004571"/>
    </source>
</evidence>
<dbReference type="EMBL" id="QRYC01000032">
    <property type="protein sequence ID" value="RGU54385.1"/>
    <property type="molecule type" value="Genomic_DNA"/>
</dbReference>
<keyword evidence="2 8" id="KW-0813">Transport</keyword>
<organism evidence="12 13">
    <name type="scientific">Odoribacter splanchnicus</name>
    <dbReference type="NCBI Taxonomy" id="28118"/>
    <lineage>
        <taxon>Bacteria</taxon>
        <taxon>Pseudomonadati</taxon>
        <taxon>Bacteroidota</taxon>
        <taxon>Bacteroidia</taxon>
        <taxon>Bacteroidales</taxon>
        <taxon>Odoribacteraceae</taxon>
        <taxon>Odoribacter</taxon>
    </lineage>
</organism>
<name>A0A412TKS1_9BACT</name>
<dbReference type="AlphaFoldDB" id="A0A412TKS1"/>
<evidence type="ECO:0000313" key="13">
    <source>
        <dbReference type="Proteomes" id="UP000284243"/>
    </source>
</evidence>
<dbReference type="InterPro" id="IPR012910">
    <property type="entry name" value="Plug_dom"/>
</dbReference>
<dbReference type="SUPFAM" id="SSF49464">
    <property type="entry name" value="Carboxypeptidase regulatory domain-like"/>
    <property type="match status" value="1"/>
</dbReference>
<comment type="subcellular location">
    <subcellularLocation>
        <location evidence="1 8">Cell outer membrane</location>
        <topology evidence="1 8">Multi-pass membrane protein</topology>
    </subcellularLocation>
</comment>
<sequence>MRQEMEKTVLKGRHGGWSIWLSVAFGMVWLLLLPGQSVARVPGSRDKQQNAETLRVVHGKVTDENGAPIVGANVWIKGTMVGVATDVNGDYTLRINPEAKTLSASFIGYSEAEKTIMPGIEVYNFTLKPEARKLDEVVVVGYGTTRLRDLTGSVSSVGAADLEKEPVMNVASALQGKAPGVQVSMASAKPGEPVKIRVRGSTSLEGTNEPLYVIDGIPAEQADMIAINPDDIQSIDILKDASAAAIYGSRAANGVVLITTKRGIQNEKPQLNLKYFTNFDTQIENFSILNANEFRNVMMDAAINTLKVDPTNETALSIKEGTILKDADTDWYKLLSQKASTNSVELSVRGGSSRLKYFTSFGMSFQNGVLKGDDLKRYTGRINLDWDVTSVLKFGTNVSLAYTDQSQEGQGLWQIKQFRPDVPVYAEDGSYYKIGTTDNPVAKTKITNRNDVYRFNGTVFGEAQIIPGLRFRSTFSVAKNFNFTHQYYPSFLQEGNYYNNYTGKAVRGSNESVRTLWDNTLKYEGTFKEIHALDALFGVSFERYKAGDFSATGVDFPMDKILNNLSSATTPYDVSGNSSGNGLISVFGRFNYQLMEKYLFTFTARFDGSSKFGSHNKYGFFPSGAFAWKIDQEPFMKDIEEVNELKLRLSAGVTGTQNIGNYNNKDLYGPNDFLGKPGIIPTTLGNNDLRWERTKQFDIAVDYALLDYRLSGSIGWYYKNTNDLLWYIDFPTSLQPFSGMYKNVGRVQNKGFEWIVDAKIFRETEVKWDVTFNLAVNRNKVKSLVSEGAQDWAGKGVVQGSGTEVLAEGHPVGAVLGYQTDGIFQSWTQIEEYNKKAQELSNGTATYYYSSETKPGQIIYRDVNGDGHISVKDRVIIANPEPKFQGGFSSNVSWKDLSLYLMFNYSVGAERLYNNTLQNISGSLNNLIDYNLYNRWSEQNTSSRLPALYVDDPVPATNNLEVHKASYLKLSHLRIQYNLPVLWDARYYKGGQVYFAIANLFTITRYPGIDPATVGSATANYGGNYDSDIYPGVRSYTIGLRLNF</sequence>
<dbReference type="Proteomes" id="UP000284243">
    <property type="component" value="Unassembled WGS sequence"/>
</dbReference>
<dbReference type="Gene3D" id="2.40.170.20">
    <property type="entry name" value="TonB-dependent receptor, beta-barrel domain"/>
    <property type="match status" value="1"/>
</dbReference>
<dbReference type="Gene3D" id="2.60.40.1120">
    <property type="entry name" value="Carboxypeptidase-like, regulatory domain"/>
    <property type="match status" value="1"/>
</dbReference>